<keyword evidence="2" id="KW-1185">Reference proteome</keyword>
<evidence type="ECO:0000313" key="2">
    <source>
        <dbReference type="Proteomes" id="UP001154282"/>
    </source>
</evidence>
<name>A0AAV0GS37_9ROSI</name>
<accession>A0AAV0GS37</accession>
<comment type="caution">
    <text evidence="1">The sequence shown here is derived from an EMBL/GenBank/DDBJ whole genome shotgun (WGS) entry which is preliminary data.</text>
</comment>
<reference evidence="1" key="1">
    <citation type="submission" date="2022-08" db="EMBL/GenBank/DDBJ databases">
        <authorList>
            <person name="Gutierrez-Valencia J."/>
        </authorList>
    </citation>
    <scope>NUCLEOTIDE SEQUENCE</scope>
</reference>
<organism evidence="1 2">
    <name type="scientific">Linum tenue</name>
    <dbReference type="NCBI Taxonomy" id="586396"/>
    <lineage>
        <taxon>Eukaryota</taxon>
        <taxon>Viridiplantae</taxon>
        <taxon>Streptophyta</taxon>
        <taxon>Embryophyta</taxon>
        <taxon>Tracheophyta</taxon>
        <taxon>Spermatophyta</taxon>
        <taxon>Magnoliopsida</taxon>
        <taxon>eudicotyledons</taxon>
        <taxon>Gunneridae</taxon>
        <taxon>Pentapetalae</taxon>
        <taxon>rosids</taxon>
        <taxon>fabids</taxon>
        <taxon>Malpighiales</taxon>
        <taxon>Linaceae</taxon>
        <taxon>Linum</taxon>
    </lineage>
</organism>
<proteinExistence type="predicted"/>
<sequence>MQNNIISNISNQFLNSHVLPSSEIKHKEAAASIRNSLFLCKPLEWAGWFQSTMDFHCPWNNIFNWTSSLEIQEVCRIQGFRLWSGDRKLKDFSFYWNRK</sequence>
<evidence type="ECO:0000313" key="1">
    <source>
        <dbReference type="EMBL" id="CAI0375204.1"/>
    </source>
</evidence>
<gene>
    <name evidence="1" type="ORF">LITE_LOCUS506</name>
</gene>
<dbReference type="AlphaFoldDB" id="A0AAV0GS37"/>
<dbReference type="Proteomes" id="UP001154282">
    <property type="component" value="Unassembled WGS sequence"/>
</dbReference>
<protein>
    <submittedName>
        <fullName evidence="1">Uncharacterized protein</fullName>
    </submittedName>
</protein>
<dbReference type="EMBL" id="CAMGYJ010000002">
    <property type="protein sequence ID" value="CAI0375204.1"/>
    <property type="molecule type" value="Genomic_DNA"/>
</dbReference>